<feature type="domain" description="Gfo/Idh/MocA-like oxidoreductase N-terminal" evidence="1">
    <location>
        <begin position="4"/>
        <end position="115"/>
    </location>
</feature>
<keyword evidence="4" id="KW-1185">Reference proteome</keyword>
<evidence type="ECO:0008006" key="5">
    <source>
        <dbReference type="Google" id="ProtNLM"/>
    </source>
</evidence>
<dbReference type="AlphaFoldDB" id="A0A7C8MCT8"/>
<organism evidence="3 4">
    <name type="scientific">Massariosphaeria phaeospora</name>
    <dbReference type="NCBI Taxonomy" id="100035"/>
    <lineage>
        <taxon>Eukaryota</taxon>
        <taxon>Fungi</taxon>
        <taxon>Dikarya</taxon>
        <taxon>Ascomycota</taxon>
        <taxon>Pezizomycotina</taxon>
        <taxon>Dothideomycetes</taxon>
        <taxon>Pleosporomycetidae</taxon>
        <taxon>Pleosporales</taxon>
        <taxon>Pleosporales incertae sedis</taxon>
        <taxon>Massariosphaeria</taxon>
    </lineage>
</organism>
<dbReference type="InterPro" id="IPR036291">
    <property type="entry name" value="NAD(P)-bd_dom_sf"/>
</dbReference>
<evidence type="ECO:0000313" key="3">
    <source>
        <dbReference type="EMBL" id="KAF2873781.1"/>
    </source>
</evidence>
<name>A0A7C8MCT8_9PLEO</name>
<dbReference type="SUPFAM" id="SSF51735">
    <property type="entry name" value="NAD(P)-binding Rossmann-fold domains"/>
    <property type="match status" value="1"/>
</dbReference>
<evidence type="ECO:0000259" key="2">
    <source>
        <dbReference type="Pfam" id="PF02894"/>
    </source>
</evidence>
<evidence type="ECO:0000313" key="4">
    <source>
        <dbReference type="Proteomes" id="UP000481861"/>
    </source>
</evidence>
<gene>
    <name evidence="3" type="ORF">BDV95DRAFT_488933</name>
</gene>
<dbReference type="EMBL" id="JAADJZ010000007">
    <property type="protein sequence ID" value="KAF2873781.1"/>
    <property type="molecule type" value="Genomic_DNA"/>
</dbReference>
<feature type="domain" description="Gfo/Idh/MocA-like oxidoreductase C-terminal" evidence="2">
    <location>
        <begin position="145"/>
        <end position="343"/>
    </location>
</feature>
<dbReference type="Pfam" id="PF01408">
    <property type="entry name" value="GFO_IDH_MocA"/>
    <property type="match status" value="1"/>
</dbReference>
<dbReference type="GO" id="GO:0006740">
    <property type="term" value="P:NADPH regeneration"/>
    <property type="evidence" value="ECO:0007669"/>
    <property type="project" value="TreeGrafter"/>
</dbReference>
<accession>A0A7C8MCT8</accession>
<evidence type="ECO:0000259" key="1">
    <source>
        <dbReference type="Pfam" id="PF01408"/>
    </source>
</evidence>
<dbReference type="InterPro" id="IPR000683">
    <property type="entry name" value="Gfo/Idh/MocA-like_OxRdtase_N"/>
</dbReference>
<sequence>MAIGIALIGSGIFAKEEHLPAIRETPLLELKAVYSRSLKSAQTLAEGQSLDLYSDDAEGGKNYDELLKQDDIKAVVIALPILAQPEYIKKALSAGKHVLAEKPIAKDVATATELLSWYHSNIKGPTFTIAENFRFLGSYLYATEQIASLGRVLGFRTRVSNMVAPGGKYYETAWRKKPEYQGGFLLDGGVHFIAATRLMLGEAARPVKTSAFTAQLQEHLPPVDTLNATVQLKNGSSGTIALSFGTTFTGSEYAFACEKGTVTVTKDRVTVLKAGKDESKDFTEEAERFPYEGNGVKQEIKAWAESLEKGVMNPRQSPEEALKDLELLEAMLKSGEQGGAAVELKL</sequence>
<dbReference type="Pfam" id="PF02894">
    <property type="entry name" value="GFO_IDH_MocA_C"/>
    <property type="match status" value="1"/>
</dbReference>
<dbReference type="Gene3D" id="3.30.360.10">
    <property type="entry name" value="Dihydrodipicolinate Reductase, domain 2"/>
    <property type="match status" value="1"/>
</dbReference>
<dbReference type="OrthoDB" id="64915at2759"/>
<comment type="caution">
    <text evidence="3">The sequence shown here is derived from an EMBL/GenBank/DDBJ whole genome shotgun (WGS) entry which is preliminary data.</text>
</comment>
<reference evidence="3 4" key="1">
    <citation type="submission" date="2020-01" db="EMBL/GenBank/DDBJ databases">
        <authorList>
            <consortium name="DOE Joint Genome Institute"/>
            <person name="Haridas S."/>
            <person name="Albert R."/>
            <person name="Binder M."/>
            <person name="Bloem J."/>
            <person name="Labutti K."/>
            <person name="Salamov A."/>
            <person name="Andreopoulos B."/>
            <person name="Baker S.E."/>
            <person name="Barry K."/>
            <person name="Bills G."/>
            <person name="Bluhm B.H."/>
            <person name="Cannon C."/>
            <person name="Castanera R."/>
            <person name="Culley D.E."/>
            <person name="Daum C."/>
            <person name="Ezra D."/>
            <person name="Gonzalez J.B."/>
            <person name="Henrissat B."/>
            <person name="Kuo A."/>
            <person name="Liang C."/>
            <person name="Lipzen A."/>
            <person name="Lutzoni F."/>
            <person name="Magnuson J."/>
            <person name="Mondo S."/>
            <person name="Nolan M."/>
            <person name="Ohm R."/>
            <person name="Pangilinan J."/>
            <person name="Park H.-J.H."/>
            <person name="Ramirez L."/>
            <person name="Alfaro M."/>
            <person name="Sun H."/>
            <person name="Tritt A."/>
            <person name="Yoshinaga Y."/>
            <person name="Zwiers L.-H.L."/>
            <person name="Turgeon B.G."/>
            <person name="Goodwin S.B."/>
            <person name="Spatafora J.W."/>
            <person name="Crous P.W."/>
            <person name="Grigoriev I.V."/>
        </authorList>
    </citation>
    <scope>NUCLEOTIDE SEQUENCE [LARGE SCALE GENOMIC DNA]</scope>
    <source>
        <strain evidence="3 4">CBS 611.86</strain>
    </source>
</reference>
<protein>
    <recommendedName>
        <fullName evidence="5">NAD(P)-binding protein</fullName>
    </recommendedName>
</protein>
<dbReference type="GO" id="GO:0016491">
    <property type="term" value="F:oxidoreductase activity"/>
    <property type="evidence" value="ECO:0007669"/>
    <property type="project" value="TreeGrafter"/>
</dbReference>
<dbReference type="Proteomes" id="UP000481861">
    <property type="component" value="Unassembled WGS sequence"/>
</dbReference>
<dbReference type="InterPro" id="IPR004104">
    <property type="entry name" value="Gfo/Idh/MocA-like_OxRdtase_C"/>
</dbReference>
<dbReference type="PANTHER" id="PTHR42840:SF5">
    <property type="entry name" value="NAD(P)-BINDING ROSSMANN-FOLD SUPERFAMILY PROTEIN"/>
    <property type="match status" value="1"/>
</dbReference>
<proteinExistence type="predicted"/>
<dbReference type="GO" id="GO:0000166">
    <property type="term" value="F:nucleotide binding"/>
    <property type="evidence" value="ECO:0007669"/>
    <property type="project" value="InterPro"/>
</dbReference>
<dbReference type="SUPFAM" id="SSF55347">
    <property type="entry name" value="Glyceraldehyde-3-phosphate dehydrogenase-like, C-terminal domain"/>
    <property type="match status" value="1"/>
</dbReference>
<dbReference type="PANTHER" id="PTHR42840">
    <property type="entry name" value="NAD(P)-BINDING ROSSMANN-FOLD SUPERFAMILY PROTEIN-RELATED"/>
    <property type="match status" value="1"/>
</dbReference>
<dbReference type="GO" id="GO:0005737">
    <property type="term" value="C:cytoplasm"/>
    <property type="evidence" value="ECO:0007669"/>
    <property type="project" value="TreeGrafter"/>
</dbReference>
<dbReference type="Gene3D" id="3.40.50.720">
    <property type="entry name" value="NAD(P)-binding Rossmann-like Domain"/>
    <property type="match status" value="1"/>
</dbReference>